<dbReference type="Proteomes" id="UP000499080">
    <property type="component" value="Unassembled WGS sequence"/>
</dbReference>
<evidence type="ECO:0000313" key="2">
    <source>
        <dbReference type="Proteomes" id="UP000499080"/>
    </source>
</evidence>
<organism evidence="1 2">
    <name type="scientific">Araneus ventricosus</name>
    <name type="common">Orbweaver spider</name>
    <name type="synonym">Epeira ventricosa</name>
    <dbReference type="NCBI Taxonomy" id="182803"/>
    <lineage>
        <taxon>Eukaryota</taxon>
        <taxon>Metazoa</taxon>
        <taxon>Ecdysozoa</taxon>
        <taxon>Arthropoda</taxon>
        <taxon>Chelicerata</taxon>
        <taxon>Arachnida</taxon>
        <taxon>Araneae</taxon>
        <taxon>Araneomorphae</taxon>
        <taxon>Entelegynae</taxon>
        <taxon>Araneoidea</taxon>
        <taxon>Araneidae</taxon>
        <taxon>Araneus</taxon>
    </lineage>
</organism>
<gene>
    <name evidence="1" type="ORF">AVEN_27898_1</name>
</gene>
<dbReference type="AlphaFoldDB" id="A0A4Y2F100"/>
<name>A0A4Y2F100_ARAVE</name>
<evidence type="ECO:0000313" key="1">
    <source>
        <dbReference type="EMBL" id="GBM35043.1"/>
    </source>
</evidence>
<reference evidence="1 2" key="1">
    <citation type="journal article" date="2019" name="Sci. Rep.">
        <title>Orb-weaving spider Araneus ventricosus genome elucidates the spidroin gene catalogue.</title>
        <authorList>
            <person name="Kono N."/>
            <person name="Nakamura H."/>
            <person name="Ohtoshi R."/>
            <person name="Moran D.A.P."/>
            <person name="Shinohara A."/>
            <person name="Yoshida Y."/>
            <person name="Fujiwara M."/>
            <person name="Mori M."/>
            <person name="Tomita M."/>
            <person name="Arakawa K."/>
        </authorList>
    </citation>
    <scope>NUCLEOTIDE SEQUENCE [LARGE SCALE GENOMIC DNA]</scope>
</reference>
<comment type="caution">
    <text evidence="1">The sequence shown here is derived from an EMBL/GenBank/DDBJ whole genome shotgun (WGS) entry which is preliminary data.</text>
</comment>
<proteinExistence type="predicted"/>
<dbReference type="EMBL" id="BGPR01094509">
    <property type="protein sequence ID" value="GBM35043.1"/>
    <property type="molecule type" value="Genomic_DNA"/>
</dbReference>
<feature type="non-terminal residue" evidence="1">
    <location>
        <position position="1"/>
    </location>
</feature>
<accession>A0A4Y2F100</accession>
<keyword evidence="2" id="KW-1185">Reference proteome</keyword>
<sequence>TGEVHGLSSNDYEVSAGRNKHRFFLILQTYFAISDNSQKMQALHLLWRSIPDAVYQQRRNDQFAEKMT</sequence>
<protein>
    <submittedName>
        <fullName evidence="1">Uncharacterized protein</fullName>
    </submittedName>
</protein>